<evidence type="ECO:0000259" key="4">
    <source>
        <dbReference type="PROSITE" id="PS01124"/>
    </source>
</evidence>
<dbReference type="RefSeq" id="WP_348715211.1">
    <property type="nucleotide sequence ID" value="NZ_CAXJIO010000010.1"/>
</dbReference>
<protein>
    <submittedName>
        <fullName evidence="5">AraC family transcriptional regulator, transcriptional activator of pobA</fullName>
    </submittedName>
</protein>
<evidence type="ECO:0000256" key="3">
    <source>
        <dbReference type="ARBA" id="ARBA00023163"/>
    </source>
</evidence>
<dbReference type="EMBL" id="CAXJIO010000010">
    <property type="protein sequence ID" value="CAL2101631.1"/>
    <property type="molecule type" value="Genomic_DNA"/>
</dbReference>
<evidence type="ECO:0000256" key="2">
    <source>
        <dbReference type="ARBA" id="ARBA00023125"/>
    </source>
</evidence>
<evidence type="ECO:0000313" key="5">
    <source>
        <dbReference type="EMBL" id="CAL2101631.1"/>
    </source>
</evidence>
<keyword evidence="1" id="KW-0805">Transcription regulation</keyword>
<evidence type="ECO:0000313" key="6">
    <source>
        <dbReference type="Proteomes" id="UP001497527"/>
    </source>
</evidence>
<keyword evidence="2" id="KW-0238">DNA-binding</keyword>
<sequence>MQHFKTISDYCKAIQIPAPKQAYFDIRTFEENMPTVVAKMPSFKHEFYAIAIKVEGSGKAISGHHTNFPEGATVFFNTPFQLISWDILPDWEGYYLMFSKEFITQSKHLQQLLSEFPFLKIDQSIPFEVKPEEVSKLLTIYEGIYEEQQNLKKDSPLIIEAQVLVLLNFVRRFFNVQVTKQDAEIAFRKADVNLLSRFQTLIETSFYENTLVVKRTHSPSYYAELLAIHPNHLNATVKQITGHTAKAHINNHILRLAKSRLLQTQMSIKEIAYSLHFSAPNNFNSFFKKHIGQTPNSFRKNS</sequence>
<dbReference type="Gene3D" id="1.10.10.60">
    <property type="entry name" value="Homeodomain-like"/>
    <property type="match status" value="1"/>
</dbReference>
<dbReference type="PROSITE" id="PS01124">
    <property type="entry name" value="HTH_ARAC_FAMILY_2"/>
    <property type="match status" value="1"/>
</dbReference>
<keyword evidence="3" id="KW-0804">Transcription</keyword>
<organism evidence="5 6">
    <name type="scientific">Tenacibaculum polynesiense</name>
    <dbReference type="NCBI Taxonomy" id="3137857"/>
    <lineage>
        <taxon>Bacteria</taxon>
        <taxon>Pseudomonadati</taxon>
        <taxon>Bacteroidota</taxon>
        <taxon>Flavobacteriia</taxon>
        <taxon>Flavobacteriales</taxon>
        <taxon>Flavobacteriaceae</taxon>
        <taxon>Tenacibaculum</taxon>
    </lineage>
</organism>
<proteinExistence type="predicted"/>
<comment type="caution">
    <text evidence="5">The sequence shown here is derived from an EMBL/GenBank/DDBJ whole genome shotgun (WGS) entry which is preliminary data.</text>
</comment>
<dbReference type="PANTHER" id="PTHR43280:SF32">
    <property type="entry name" value="TRANSCRIPTIONAL REGULATORY PROTEIN"/>
    <property type="match status" value="1"/>
</dbReference>
<gene>
    <name evidence="5" type="ORF">T190423A01A_10194</name>
</gene>
<evidence type="ECO:0000256" key="1">
    <source>
        <dbReference type="ARBA" id="ARBA00023015"/>
    </source>
</evidence>
<dbReference type="SMART" id="SM00342">
    <property type="entry name" value="HTH_ARAC"/>
    <property type="match status" value="1"/>
</dbReference>
<keyword evidence="6" id="KW-1185">Reference proteome</keyword>
<dbReference type="Proteomes" id="UP001497527">
    <property type="component" value="Unassembled WGS sequence"/>
</dbReference>
<dbReference type="InterPro" id="IPR018060">
    <property type="entry name" value="HTH_AraC"/>
</dbReference>
<name>A0ABM9P7S9_9FLAO</name>
<reference evidence="5 6" key="1">
    <citation type="submission" date="2024-05" db="EMBL/GenBank/DDBJ databases">
        <authorList>
            <person name="Duchaud E."/>
        </authorList>
    </citation>
    <scope>NUCLEOTIDE SEQUENCE [LARGE SCALE GENOMIC DNA]</scope>
    <source>
        <strain evidence="5">Ena-SAMPLE-TAB-13-05-2024-13:56:06:370-140308</strain>
    </source>
</reference>
<dbReference type="SUPFAM" id="SSF46689">
    <property type="entry name" value="Homeodomain-like"/>
    <property type="match status" value="1"/>
</dbReference>
<accession>A0ABM9P7S9</accession>
<dbReference type="PANTHER" id="PTHR43280">
    <property type="entry name" value="ARAC-FAMILY TRANSCRIPTIONAL REGULATOR"/>
    <property type="match status" value="1"/>
</dbReference>
<dbReference type="Pfam" id="PF12833">
    <property type="entry name" value="HTH_18"/>
    <property type="match status" value="1"/>
</dbReference>
<dbReference type="InterPro" id="IPR009057">
    <property type="entry name" value="Homeodomain-like_sf"/>
</dbReference>
<feature type="domain" description="HTH araC/xylS-type" evidence="4">
    <location>
        <begin position="196"/>
        <end position="301"/>
    </location>
</feature>